<reference evidence="1" key="1">
    <citation type="journal article" date="2013" name="Nature">
        <title>The genomes of four tapeworm species reveal adaptations to parasitism.</title>
        <authorList>
            <person name="Tsai I.J."/>
            <person name="Zarowiecki M."/>
            <person name="Holroyd N."/>
            <person name="Garciarrubio A."/>
            <person name="Sanchez-Flores A."/>
            <person name="Brooks K.L."/>
            <person name="Tracey A."/>
            <person name="Bobes R.J."/>
            <person name="Fragoso G."/>
            <person name="Sciutto E."/>
            <person name="Aslett M."/>
            <person name="Beasley H."/>
            <person name="Bennett H.M."/>
            <person name="Cai J."/>
            <person name="Camicia F."/>
            <person name="Clark R."/>
            <person name="Cucher M."/>
            <person name="De Silva N."/>
            <person name="Day T.A."/>
            <person name="Deplazes P."/>
            <person name="Estrada K."/>
            <person name="Fernandez C."/>
            <person name="Holland P.W."/>
            <person name="Hou J."/>
            <person name="Hu S."/>
            <person name="Huckvale T."/>
            <person name="Hung S.S."/>
            <person name="Kamenetzky L."/>
            <person name="Keane J.A."/>
            <person name="Kiss F."/>
            <person name="Koziol U."/>
            <person name="Lambert O."/>
            <person name="Liu K."/>
            <person name="Luo X."/>
            <person name="Luo Y."/>
            <person name="Macchiaroli N."/>
            <person name="Nichol S."/>
            <person name="Paps J."/>
            <person name="Parkinson J."/>
            <person name="Pouchkina-Stantcheva N."/>
            <person name="Riddiford N."/>
            <person name="Rosenzvit M."/>
            <person name="Salinas G."/>
            <person name="Wasmuth J.D."/>
            <person name="Zamanian M."/>
            <person name="Zheng Y."/>
            <person name="Cai X."/>
            <person name="Soberon X."/>
            <person name="Olson P.D."/>
            <person name="Laclette J.P."/>
            <person name="Brehm K."/>
            <person name="Berriman M."/>
            <person name="Garciarrubio A."/>
            <person name="Bobes R.J."/>
            <person name="Fragoso G."/>
            <person name="Sanchez-Flores A."/>
            <person name="Estrada K."/>
            <person name="Cevallos M.A."/>
            <person name="Morett E."/>
            <person name="Gonzalez V."/>
            <person name="Portillo T."/>
            <person name="Ochoa-Leyva A."/>
            <person name="Jose M.V."/>
            <person name="Sciutto E."/>
            <person name="Landa A."/>
            <person name="Jimenez L."/>
            <person name="Valdes V."/>
            <person name="Carrero J.C."/>
            <person name="Larralde C."/>
            <person name="Morales-Montor J."/>
            <person name="Limon-Lason J."/>
            <person name="Soberon X."/>
            <person name="Laclette J.P."/>
        </authorList>
    </citation>
    <scope>NUCLEOTIDE SEQUENCE [LARGE SCALE GENOMIC DNA]</scope>
</reference>
<name>A0A0S4MS35_ECHMU</name>
<proteinExistence type="predicted"/>
<evidence type="ECO:0000313" key="2">
    <source>
        <dbReference type="Proteomes" id="UP000017246"/>
    </source>
</evidence>
<sequence>MKDRGQWTNFASVHNSPAKIDEGDTWQLLTSVHRKHRIWRIGVIQLRETWLGSAEASVPTARQNIHSTP</sequence>
<organism evidence="1 2">
    <name type="scientific">Echinococcus multilocularis</name>
    <name type="common">Fox tapeworm</name>
    <dbReference type="NCBI Taxonomy" id="6211"/>
    <lineage>
        <taxon>Eukaryota</taxon>
        <taxon>Metazoa</taxon>
        <taxon>Spiralia</taxon>
        <taxon>Lophotrochozoa</taxon>
        <taxon>Platyhelminthes</taxon>
        <taxon>Cestoda</taxon>
        <taxon>Eucestoda</taxon>
        <taxon>Cyclophyllidea</taxon>
        <taxon>Taeniidae</taxon>
        <taxon>Echinococcus</taxon>
    </lineage>
</organism>
<dbReference type="EMBL" id="LN902848">
    <property type="protein sequence ID" value="CUT99790.1"/>
    <property type="molecule type" value="Genomic_DNA"/>
</dbReference>
<dbReference type="AlphaFoldDB" id="A0A0S4MS35"/>
<dbReference type="Proteomes" id="UP000017246">
    <property type="component" value="Unassembled WGS sequence"/>
</dbReference>
<protein>
    <submittedName>
        <fullName evidence="1">Zinc finger family protein</fullName>
    </submittedName>
</protein>
<reference evidence="1" key="2">
    <citation type="submission" date="2015-11" db="EMBL/GenBank/DDBJ databases">
        <authorList>
            <person name="Zhang Y."/>
            <person name="Guo Z."/>
        </authorList>
    </citation>
    <scope>NUCLEOTIDE SEQUENCE</scope>
</reference>
<keyword evidence="2" id="KW-1185">Reference proteome</keyword>
<evidence type="ECO:0000313" key="1">
    <source>
        <dbReference type="EMBL" id="CUT99790.1"/>
    </source>
</evidence>
<accession>A0A0S4MS35</accession>